<dbReference type="RefSeq" id="XP_041157558.1">
    <property type="nucleotide sequence ID" value="XM_041307002.1"/>
</dbReference>
<dbReference type="GeneID" id="64600766"/>
<feature type="region of interest" description="Disordered" evidence="1">
    <location>
        <begin position="11"/>
        <end position="32"/>
    </location>
</feature>
<gene>
    <name evidence="2" type="ORF">HD556DRAFT_1445894</name>
</gene>
<dbReference type="EMBL" id="JABBWE010000048">
    <property type="protein sequence ID" value="KAG1790604.1"/>
    <property type="molecule type" value="Genomic_DNA"/>
</dbReference>
<dbReference type="OrthoDB" id="2663472at2759"/>
<protein>
    <submittedName>
        <fullName evidence="2">Uncharacterized protein</fullName>
    </submittedName>
</protein>
<reference evidence="2" key="1">
    <citation type="journal article" date="2020" name="New Phytol.">
        <title>Comparative genomics reveals dynamic genome evolution in host specialist ectomycorrhizal fungi.</title>
        <authorList>
            <person name="Lofgren L.A."/>
            <person name="Nguyen N.H."/>
            <person name="Vilgalys R."/>
            <person name="Ruytinx J."/>
            <person name="Liao H.L."/>
            <person name="Branco S."/>
            <person name="Kuo A."/>
            <person name="LaButti K."/>
            <person name="Lipzen A."/>
            <person name="Andreopoulos W."/>
            <person name="Pangilinan J."/>
            <person name="Riley R."/>
            <person name="Hundley H."/>
            <person name="Na H."/>
            <person name="Barry K."/>
            <person name="Grigoriev I.V."/>
            <person name="Stajich J.E."/>
            <person name="Kennedy P.G."/>
        </authorList>
    </citation>
    <scope>NUCLEOTIDE SEQUENCE</scope>
    <source>
        <strain evidence="2">S12</strain>
    </source>
</reference>
<keyword evidence="3" id="KW-1185">Reference proteome</keyword>
<evidence type="ECO:0000313" key="3">
    <source>
        <dbReference type="Proteomes" id="UP000719766"/>
    </source>
</evidence>
<accession>A0A9P7AL49</accession>
<organism evidence="2 3">
    <name type="scientific">Suillus plorans</name>
    <dbReference type="NCBI Taxonomy" id="116603"/>
    <lineage>
        <taxon>Eukaryota</taxon>
        <taxon>Fungi</taxon>
        <taxon>Dikarya</taxon>
        <taxon>Basidiomycota</taxon>
        <taxon>Agaricomycotina</taxon>
        <taxon>Agaricomycetes</taxon>
        <taxon>Agaricomycetidae</taxon>
        <taxon>Boletales</taxon>
        <taxon>Suillineae</taxon>
        <taxon>Suillaceae</taxon>
        <taxon>Suillus</taxon>
    </lineage>
</organism>
<feature type="compositionally biased region" description="Basic and acidic residues" evidence="1">
    <location>
        <begin position="11"/>
        <end position="23"/>
    </location>
</feature>
<comment type="caution">
    <text evidence="2">The sequence shown here is derived from an EMBL/GenBank/DDBJ whole genome shotgun (WGS) entry which is preliminary data.</text>
</comment>
<dbReference type="Proteomes" id="UP000719766">
    <property type="component" value="Unassembled WGS sequence"/>
</dbReference>
<name>A0A9P7AL49_9AGAM</name>
<evidence type="ECO:0000313" key="2">
    <source>
        <dbReference type="EMBL" id="KAG1790604.1"/>
    </source>
</evidence>
<evidence type="ECO:0000256" key="1">
    <source>
        <dbReference type="SAM" id="MobiDB-lite"/>
    </source>
</evidence>
<proteinExistence type="predicted"/>
<sequence length="217" mass="25282">MGRRAKYFTLDKKADASQRHRESYSQSQRGKMMRQAQNACAYAKCNGRRGPRTFKIQSEAPLTSSLFQFAALPLPHSYLFHQSLAGSNLIDESDLLQWDKSPPYDFPDPPDSPEEERFTRNLVDVMHGQHLRVERESCAHRTAMYNMGESDRVLEEIREVQKSLISRWDELHTCVSHFQACARHKIMAECYRQWVARRIVNYQTEKDLLIAGKNPYV</sequence>
<dbReference type="AlphaFoldDB" id="A0A9P7AL49"/>